<reference evidence="2" key="1">
    <citation type="journal article" date="2019" name="Int. J. Syst. Evol. Microbiol.">
        <title>The Global Catalogue of Microorganisms (GCM) 10K type strain sequencing project: providing services to taxonomists for standard genome sequencing and annotation.</title>
        <authorList>
            <consortium name="The Broad Institute Genomics Platform"/>
            <consortium name="The Broad Institute Genome Sequencing Center for Infectious Disease"/>
            <person name="Wu L."/>
            <person name="Ma J."/>
        </authorList>
    </citation>
    <scope>NUCLEOTIDE SEQUENCE [LARGE SCALE GENOMIC DNA]</scope>
    <source>
        <strain evidence="2">KCTC 42195</strain>
    </source>
</reference>
<dbReference type="Proteomes" id="UP001595636">
    <property type="component" value="Unassembled WGS sequence"/>
</dbReference>
<dbReference type="EMBL" id="JBHRYH010000018">
    <property type="protein sequence ID" value="MFC3626328.1"/>
    <property type="molecule type" value="Genomic_DNA"/>
</dbReference>
<evidence type="ECO:0000313" key="2">
    <source>
        <dbReference type="Proteomes" id="UP001595636"/>
    </source>
</evidence>
<sequence length="85" mass="9279">MSTSAPLGNHRYRQASDILGVLISHYTAIISHELGQPQPNPDVLRSARHARDQLNALRDGLEPQDSQQIDTILAEYGPLAATLGH</sequence>
<organism evidence="1 2">
    <name type="scientific">Vogesella amnigena</name>
    <dbReference type="NCBI Taxonomy" id="1507449"/>
    <lineage>
        <taxon>Bacteria</taxon>
        <taxon>Pseudomonadati</taxon>
        <taxon>Pseudomonadota</taxon>
        <taxon>Betaproteobacteria</taxon>
        <taxon>Neisseriales</taxon>
        <taxon>Chromobacteriaceae</taxon>
        <taxon>Vogesella</taxon>
    </lineage>
</organism>
<dbReference type="RefSeq" id="WP_390278917.1">
    <property type="nucleotide sequence ID" value="NZ_JBHRYH010000018.1"/>
</dbReference>
<comment type="caution">
    <text evidence="1">The sequence shown here is derived from an EMBL/GenBank/DDBJ whole genome shotgun (WGS) entry which is preliminary data.</text>
</comment>
<protein>
    <submittedName>
        <fullName evidence="1">Uncharacterized protein</fullName>
    </submittedName>
</protein>
<gene>
    <name evidence="1" type="ORF">ACFOKJ_09310</name>
</gene>
<accession>A0ABV7TUE6</accession>
<proteinExistence type="predicted"/>
<name>A0ABV7TUE6_9NEIS</name>
<keyword evidence="2" id="KW-1185">Reference proteome</keyword>
<evidence type="ECO:0000313" key="1">
    <source>
        <dbReference type="EMBL" id="MFC3626328.1"/>
    </source>
</evidence>